<proteinExistence type="predicted"/>
<name>A0A0D3DDP0_BRAOL</name>
<organism evidence="2 3">
    <name type="scientific">Brassica oleracea var. oleracea</name>
    <dbReference type="NCBI Taxonomy" id="109376"/>
    <lineage>
        <taxon>Eukaryota</taxon>
        <taxon>Viridiplantae</taxon>
        <taxon>Streptophyta</taxon>
        <taxon>Embryophyta</taxon>
        <taxon>Tracheophyta</taxon>
        <taxon>Spermatophyta</taxon>
        <taxon>Magnoliopsida</taxon>
        <taxon>eudicotyledons</taxon>
        <taxon>Gunneridae</taxon>
        <taxon>Pentapetalae</taxon>
        <taxon>rosids</taxon>
        <taxon>malvids</taxon>
        <taxon>Brassicales</taxon>
        <taxon>Brassicaceae</taxon>
        <taxon>Brassiceae</taxon>
        <taxon>Brassica</taxon>
    </lineage>
</organism>
<evidence type="ECO:0000256" key="1">
    <source>
        <dbReference type="SAM" id="MobiDB-lite"/>
    </source>
</evidence>
<evidence type="ECO:0000313" key="2">
    <source>
        <dbReference type="EnsemblPlants" id="Bo7g098910.1"/>
    </source>
</evidence>
<dbReference type="AlphaFoldDB" id="A0A0D3DDP0"/>
<dbReference type="HOGENOM" id="CLU_1519956_0_0_1"/>
<dbReference type="Gramene" id="Bo7g098910.1">
    <property type="protein sequence ID" value="Bo7g098910.1"/>
    <property type="gene ID" value="Bo7g098910"/>
</dbReference>
<sequence length="179" mass="19677">MSYAGASPWSLCSQVIQMVSVVYLNRLTDKKQRSTTKGVLAISKNSGGSNKAAAHEEEGNTPPFPKRHGVEEDVFTLSGNIPSRRPQKRTLTFQKHLDASHQMFEELPCTQFYKEIYRLSLPPGMSTVLEISVVDGAAANSCDLFDCVEESIGSFMYKRFTLSKSAGSRGSWACASSKL</sequence>
<dbReference type="Pfam" id="PF07797">
    <property type="entry name" value="DUF1639"/>
    <property type="match status" value="1"/>
</dbReference>
<keyword evidence="3" id="KW-1185">Reference proteome</keyword>
<accession>A0A0D3DDP0</accession>
<dbReference type="Proteomes" id="UP000032141">
    <property type="component" value="Chromosome C7"/>
</dbReference>
<dbReference type="EnsemblPlants" id="Bo7g098910.1">
    <property type="protein sequence ID" value="Bo7g098910.1"/>
    <property type="gene ID" value="Bo7g098910"/>
</dbReference>
<feature type="region of interest" description="Disordered" evidence="1">
    <location>
        <begin position="34"/>
        <end position="69"/>
    </location>
</feature>
<protein>
    <submittedName>
        <fullName evidence="2">Uncharacterized protein</fullName>
    </submittedName>
</protein>
<evidence type="ECO:0000313" key="3">
    <source>
        <dbReference type="Proteomes" id="UP000032141"/>
    </source>
</evidence>
<reference evidence="2" key="2">
    <citation type="submission" date="2015-03" db="UniProtKB">
        <authorList>
            <consortium name="EnsemblPlants"/>
        </authorList>
    </citation>
    <scope>IDENTIFICATION</scope>
</reference>
<reference evidence="2 3" key="1">
    <citation type="journal article" date="2014" name="Genome Biol.">
        <title>Transcriptome and methylome profiling reveals relics of genome dominance in the mesopolyploid Brassica oleracea.</title>
        <authorList>
            <person name="Parkin I.A."/>
            <person name="Koh C."/>
            <person name="Tang H."/>
            <person name="Robinson S.J."/>
            <person name="Kagale S."/>
            <person name="Clarke W.E."/>
            <person name="Town C.D."/>
            <person name="Nixon J."/>
            <person name="Krishnakumar V."/>
            <person name="Bidwell S.L."/>
            <person name="Denoeud F."/>
            <person name="Belcram H."/>
            <person name="Links M.G."/>
            <person name="Just J."/>
            <person name="Clarke C."/>
            <person name="Bender T."/>
            <person name="Huebert T."/>
            <person name="Mason A.S."/>
            <person name="Pires J.C."/>
            <person name="Barker G."/>
            <person name="Moore J."/>
            <person name="Walley P.G."/>
            <person name="Manoli S."/>
            <person name="Batley J."/>
            <person name="Edwards D."/>
            <person name="Nelson M.N."/>
            <person name="Wang X."/>
            <person name="Paterson A.H."/>
            <person name="King G."/>
            <person name="Bancroft I."/>
            <person name="Chalhoub B."/>
            <person name="Sharpe A.G."/>
        </authorList>
    </citation>
    <scope>NUCLEOTIDE SEQUENCE</scope>
    <source>
        <strain evidence="2 3">cv. TO1000</strain>
    </source>
</reference>
<dbReference type="InterPro" id="IPR012438">
    <property type="entry name" value="DUF1639"/>
</dbReference>